<sequence>MESEYFLYDSIIPETEFQDIGVEDDVIHLSSTSDAKKEDEVIVIHSDDDDADVAPVRDKNAVIVLDSDEDSLFGSEEDGNFEDVEGSEFLENQTSPSMNSCMHLHIDLLNILMPTPDPNFWASQYK</sequence>
<gene>
    <name evidence="1" type="ORF">CCAM_LOCUS11402</name>
</gene>
<dbReference type="EMBL" id="OOIL02000813">
    <property type="protein sequence ID" value="VFQ69626.1"/>
    <property type="molecule type" value="Genomic_DNA"/>
</dbReference>
<protein>
    <submittedName>
        <fullName evidence="1">Uncharacterized protein</fullName>
    </submittedName>
</protein>
<organism evidence="1 2">
    <name type="scientific">Cuscuta campestris</name>
    <dbReference type="NCBI Taxonomy" id="132261"/>
    <lineage>
        <taxon>Eukaryota</taxon>
        <taxon>Viridiplantae</taxon>
        <taxon>Streptophyta</taxon>
        <taxon>Embryophyta</taxon>
        <taxon>Tracheophyta</taxon>
        <taxon>Spermatophyta</taxon>
        <taxon>Magnoliopsida</taxon>
        <taxon>eudicotyledons</taxon>
        <taxon>Gunneridae</taxon>
        <taxon>Pentapetalae</taxon>
        <taxon>asterids</taxon>
        <taxon>lamiids</taxon>
        <taxon>Solanales</taxon>
        <taxon>Convolvulaceae</taxon>
        <taxon>Cuscuteae</taxon>
        <taxon>Cuscuta</taxon>
        <taxon>Cuscuta subgen. Grammica</taxon>
        <taxon>Cuscuta sect. Cleistogrammica</taxon>
    </lineage>
</organism>
<accession>A0A484L0L9</accession>
<reference evidence="1 2" key="1">
    <citation type="submission" date="2018-04" db="EMBL/GenBank/DDBJ databases">
        <authorList>
            <person name="Vogel A."/>
        </authorList>
    </citation>
    <scope>NUCLEOTIDE SEQUENCE [LARGE SCALE GENOMIC DNA]</scope>
</reference>
<proteinExistence type="predicted"/>
<dbReference type="AlphaFoldDB" id="A0A484L0L9"/>
<evidence type="ECO:0000313" key="1">
    <source>
        <dbReference type="EMBL" id="VFQ69626.1"/>
    </source>
</evidence>
<keyword evidence="2" id="KW-1185">Reference proteome</keyword>
<dbReference type="Proteomes" id="UP000595140">
    <property type="component" value="Unassembled WGS sequence"/>
</dbReference>
<evidence type="ECO:0000313" key="2">
    <source>
        <dbReference type="Proteomes" id="UP000595140"/>
    </source>
</evidence>
<name>A0A484L0L9_9ASTE</name>